<evidence type="ECO:0000313" key="1">
    <source>
        <dbReference type="EMBL" id="ABK23904.1"/>
    </source>
</evidence>
<protein>
    <submittedName>
        <fullName evidence="1">Uncharacterized protein</fullName>
    </submittedName>
</protein>
<dbReference type="InterPro" id="IPR037471">
    <property type="entry name" value="TIC56"/>
</dbReference>
<dbReference type="GO" id="GO:0045037">
    <property type="term" value="P:protein import into chloroplast stroma"/>
    <property type="evidence" value="ECO:0007669"/>
    <property type="project" value="TreeGrafter"/>
</dbReference>
<dbReference type="AlphaFoldDB" id="A9NTE3"/>
<dbReference type="PANTHER" id="PTHR37755:SF1">
    <property type="entry name" value="PROTEIN TIC 56, CHLOROPLASTIC"/>
    <property type="match status" value="1"/>
</dbReference>
<organism evidence="1">
    <name type="scientific">Picea sitchensis</name>
    <name type="common">Sitka spruce</name>
    <name type="synonym">Pinus sitchensis</name>
    <dbReference type="NCBI Taxonomy" id="3332"/>
    <lineage>
        <taxon>Eukaryota</taxon>
        <taxon>Viridiplantae</taxon>
        <taxon>Streptophyta</taxon>
        <taxon>Embryophyta</taxon>
        <taxon>Tracheophyta</taxon>
        <taxon>Spermatophyta</taxon>
        <taxon>Pinopsida</taxon>
        <taxon>Pinidae</taxon>
        <taxon>Conifers I</taxon>
        <taxon>Pinales</taxon>
        <taxon>Pinaceae</taxon>
        <taxon>Picea</taxon>
    </lineage>
</organism>
<dbReference type="EMBL" id="EF084592">
    <property type="protein sequence ID" value="ABK23904.1"/>
    <property type="molecule type" value="mRNA"/>
</dbReference>
<accession>A9NTE3</accession>
<dbReference type="GO" id="GO:0009706">
    <property type="term" value="C:chloroplast inner membrane"/>
    <property type="evidence" value="ECO:0007669"/>
    <property type="project" value="TreeGrafter"/>
</dbReference>
<dbReference type="PANTHER" id="PTHR37755">
    <property type="entry name" value="PROTEIN TIC 56, CHLOROPLASTIC"/>
    <property type="match status" value="1"/>
</dbReference>
<sequence length="209" mass="25534">MGWSFPGWLWWKKDEGPRYVQRTEAEREALRRKVELYKLENKLLPDYRYSKKVEEDLQEHPFFDNKDNLTPQEFEKSRKLWEKIEKSEFMKFVAKSDEVSEEDLQREFTRNKYPYRREDDKLWQSLPHVPGPSNGRPMPRKALLGFDDVDNKFWDFFKQYHFGLWGCRQRPYPPGRPIDIAQFIGYSNLDMRYYDFECPCPSPLFVFFQ</sequence>
<proteinExistence type="evidence at transcript level"/>
<reference evidence="1" key="1">
    <citation type="journal article" date="2008" name="BMC Genomics">
        <title>A conifer genomics resource of 200,000 spruce (Picea spp.) ESTs and 6,464 high-quality, sequence-finished full-length cDNAs for Sitka spruce (Picea sitchensis).</title>
        <authorList>
            <person name="Ralph S.G."/>
            <person name="Chun H.J."/>
            <person name="Kolosova N."/>
            <person name="Cooper D."/>
            <person name="Oddy C."/>
            <person name="Ritland C.E."/>
            <person name="Kirkpatrick R."/>
            <person name="Moore R."/>
            <person name="Barber S."/>
            <person name="Holt R.A."/>
            <person name="Jones S.J."/>
            <person name="Marra M.A."/>
            <person name="Douglas C.J."/>
            <person name="Ritland K."/>
            <person name="Bohlmann J."/>
        </authorList>
    </citation>
    <scope>NUCLEOTIDE SEQUENCE</scope>
    <source>
        <tissue evidence="1">Green portion of the leader tissue</tissue>
    </source>
</reference>
<name>A9NTE3_PICSI</name>